<proteinExistence type="predicted"/>
<organism evidence="1 2">
    <name type="scientific">Paenibacillus helianthi</name>
    <dbReference type="NCBI Taxonomy" id="1349432"/>
    <lineage>
        <taxon>Bacteria</taxon>
        <taxon>Bacillati</taxon>
        <taxon>Bacillota</taxon>
        <taxon>Bacilli</taxon>
        <taxon>Bacillales</taxon>
        <taxon>Paenibacillaceae</taxon>
        <taxon>Paenibacillus</taxon>
    </lineage>
</organism>
<comment type="caution">
    <text evidence="1">The sequence shown here is derived from an EMBL/GenBank/DDBJ whole genome shotgun (WGS) entry which is preliminary data.</text>
</comment>
<dbReference type="Proteomes" id="UP000186058">
    <property type="component" value="Unassembled WGS sequence"/>
</dbReference>
<keyword evidence="2" id="KW-1185">Reference proteome</keyword>
<dbReference type="EMBL" id="LVWI01000001">
    <property type="protein sequence ID" value="OKP91801.1"/>
    <property type="molecule type" value="Genomic_DNA"/>
</dbReference>
<evidence type="ECO:0000313" key="2">
    <source>
        <dbReference type="Proteomes" id="UP000186058"/>
    </source>
</evidence>
<dbReference type="RefSeq" id="WP_074083611.1">
    <property type="nucleotide sequence ID" value="NZ_LVWI01000001.1"/>
</dbReference>
<accession>A0ABX3EUA5</accession>
<gene>
    <name evidence="1" type="ORF">A3844_01410</name>
</gene>
<name>A0ABX3EUA5_9BACL</name>
<sequence length="144" mass="16816">MNERLQFDGARLVFQTTLGEDTRSMIAWHFKSGWHELQQAVRLTALSADNKFAQFLFPVDRPLGQALDMQIPRPGNRYYYADLGIIKKVQTFVPISRSNILYISEDLMTESVDWLSFQRDHSSPPLLEQNTWWEFFTGYSLIAH</sequence>
<evidence type="ECO:0000313" key="1">
    <source>
        <dbReference type="EMBL" id="OKP91801.1"/>
    </source>
</evidence>
<protein>
    <submittedName>
        <fullName evidence="1">Uncharacterized protein</fullName>
    </submittedName>
</protein>
<reference evidence="1 2" key="1">
    <citation type="submission" date="2016-03" db="EMBL/GenBank/DDBJ databases">
        <authorList>
            <person name="Sant'Anna F.H."/>
            <person name="Ambrosini A."/>
            <person name="Souza R."/>
            <person name="Bach E."/>
            <person name="Fernandes G."/>
            <person name="Balsanelli E."/>
            <person name="Baura V.A."/>
            <person name="Souza E.M."/>
            <person name="Passaglia L."/>
        </authorList>
    </citation>
    <scope>NUCLEOTIDE SEQUENCE [LARGE SCALE GENOMIC DNA]</scope>
    <source>
        <strain evidence="1 2">P26E</strain>
    </source>
</reference>